<proteinExistence type="predicted"/>
<evidence type="ECO:0008006" key="3">
    <source>
        <dbReference type="Google" id="ProtNLM"/>
    </source>
</evidence>
<dbReference type="OrthoDB" id="8719886at2"/>
<dbReference type="RefSeq" id="WP_143131109.1">
    <property type="nucleotide sequence ID" value="NZ_FZOT01000002.1"/>
</dbReference>
<organism evidence="1 2">
    <name type="scientific">Noviherbaspirillum humi</name>
    <dbReference type="NCBI Taxonomy" id="1688639"/>
    <lineage>
        <taxon>Bacteria</taxon>
        <taxon>Pseudomonadati</taxon>
        <taxon>Pseudomonadota</taxon>
        <taxon>Betaproteobacteria</taxon>
        <taxon>Burkholderiales</taxon>
        <taxon>Oxalobacteraceae</taxon>
        <taxon>Noviherbaspirillum</taxon>
    </lineage>
</organism>
<reference evidence="1 2" key="1">
    <citation type="submission" date="2017-06" db="EMBL/GenBank/DDBJ databases">
        <authorList>
            <person name="Kim H.J."/>
            <person name="Triplett B.A."/>
        </authorList>
    </citation>
    <scope>NUCLEOTIDE SEQUENCE [LARGE SCALE GENOMIC DNA]</scope>
    <source>
        <strain evidence="1 2">U15</strain>
    </source>
</reference>
<sequence length="332" mass="35763">MKPVSLFVCSVMSSVCMDGFAAMEPAESISGVGLRPTRNVAWLTDSGTTKEARLGSNATGAGKEAGAGGGISLGRYGRLFGYAGAGSESFSDPWASNADRFHSFGLATEQLASSADDASSVFSSGIVSRAEMLSLGYAWRNLRVEGAAYTLRPKAGEHLQRETPRLDSTSGKVTLAPTPGWALQFTRGSVSTLDQIDAGERLRRTALSATYRHPMQQGMLQTTFAWGRSIRQDRDVTTGYLVESIYREAAHSLFGRLEQVGSDALARDDAAPHQAFKVNKLSVGYLYEVHASGPVRYDLGGMMSRYMVPADASPVYGGDRNGLLLFMRLRFQ</sequence>
<evidence type="ECO:0000313" key="2">
    <source>
        <dbReference type="Proteomes" id="UP000198284"/>
    </source>
</evidence>
<dbReference type="AlphaFoldDB" id="A0A239DCD5"/>
<accession>A0A239DCD5</accession>
<evidence type="ECO:0000313" key="1">
    <source>
        <dbReference type="EMBL" id="SNS29957.1"/>
    </source>
</evidence>
<gene>
    <name evidence="1" type="ORF">SAMN06265795_102109</name>
</gene>
<dbReference type="Proteomes" id="UP000198284">
    <property type="component" value="Unassembled WGS sequence"/>
</dbReference>
<keyword evidence="2" id="KW-1185">Reference proteome</keyword>
<dbReference type="EMBL" id="FZOT01000002">
    <property type="protein sequence ID" value="SNS29957.1"/>
    <property type="molecule type" value="Genomic_DNA"/>
</dbReference>
<protein>
    <recommendedName>
        <fullName evidence="3">Porin</fullName>
    </recommendedName>
</protein>
<name>A0A239DCD5_9BURK</name>